<evidence type="ECO:0000313" key="3">
    <source>
        <dbReference type="Proteomes" id="UP000282926"/>
    </source>
</evidence>
<name>A0ABY0CVG9_9DELT</name>
<dbReference type="InterPro" id="IPR036515">
    <property type="entry name" value="Transposase_17_sf"/>
</dbReference>
<organism evidence="2 3">
    <name type="scientific">Lujinxingia sediminis</name>
    <dbReference type="NCBI Taxonomy" id="2480984"/>
    <lineage>
        <taxon>Bacteria</taxon>
        <taxon>Deltaproteobacteria</taxon>
        <taxon>Bradymonadales</taxon>
        <taxon>Lujinxingiaceae</taxon>
        <taxon>Lujinxingia</taxon>
    </lineage>
</organism>
<feature type="domain" description="Transposase IS200-like" evidence="1">
    <location>
        <begin position="8"/>
        <end position="124"/>
    </location>
</feature>
<keyword evidence="3" id="KW-1185">Reference proteome</keyword>
<protein>
    <recommendedName>
        <fullName evidence="1">Transposase IS200-like domain-containing protein</fullName>
    </recommendedName>
</protein>
<proteinExistence type="predicted"/>
<evidence type="ECO:0000259" key="1">
    <source>
        <dbReference type="SMART" id="SM01321"/>
    </source>
</evidence>
<evidence type="ECO:0000313" key="2">
    <source>
        <dbReference type="EMBL" id="RVU46793.1"/>
    </source>
</evidence>
<comment type="caution">
    <text evidence="2">The sequence shown here is derived from an EMBL/GenBank/DDBJ whole genome shotgun (WGS) entry which is preliminary data.</text>
</comment>
<dbReference type="SMART" id="SM01321">
    <property type="entry name" value="Y1_Tnp"/>
    <property type="match status" value="1"/>
</dbReference>
<dbReference type="RefSeq" id="WP_115606615.1">
    <property type="nucleotide sequence ID" value="NZ_SADD01000002.1"/>
</dbReference>
<dbReference type="InterPro" id="IPR002686">
    <property type="entry name" value="Transposase_17"/>
</dbReference>
<accession>A0ABY0CVG9</accession>
<gene>
    <name evidence="2" type="ORF">EA187_06565</name>
</gene>
<dbReference type="PANTHER" id="PTHR34322:SF2">
    <property type="entry name" value="TRANSPOSASE IS200-LIKE DOMAIN-CONTAINING PROTEIN"/>
    <property type="match status" value="1"/>
</dbReference>
<dbReference type="SUPFAM" id="SSF143422">
    <property type="entry name" value="Transposase IS200-like"/>
    <property type="match status" value="1"/>
</dbReference>
<dbReference type="Proteomes" id="UP000282926">
    <property type="component" value="Unassembled WGS sequence"/>
</dbReference>
<dbReference type="Gene3D" id="3.30.70.1290">
    <property type="entry name" value="Transposase IS200-like"/>
    <property type="match status" value="1"/>
</dbReference>
<dbReference type="PANTHER" id="PTHR34322">
    <property type="entry name" value="TRANSPOSASE, Y1_TNP DOMAIN-CONTAINING"/>
    <property type="match status" value="1"/>
</dbReference>
<dbReference type="EMBL" id="SADD01000002">
    <property type="protein sequence ID" value="RVU46793.1"/>
    <property type="molecule type" value="Genomic_DNA"/>
</dbReference>
<sequence length="307" mass="35530">MTRPRRQIADQVVMLTRRCYDRYFFMRPDKRINAIVAYRFARDAGSNGIEMHAAMVMSNHLHLIVTDKKGRRSDFMRDAMSCIARARNQDLGRKDHFWEGSQYGDTVLLDRDAEERKLLYVWLNPVLAGLVGRAEEWPGFKILPRDWGQTILVPRPDTFFSDRLPEFIEFTPQPPPGYEDKPLEEVIAYFEKLLKDAEDELAEERRRQKRRLVGVKRVLATSPKSRPRTRESRGGISPRFASKDPEVLRAAIVREREFRSVYGSQRERWIAGKKGVVFPCGTVGLRRHAPIRCDAPDLCEPGLAANM</sequence>
<reference evidence="2 3" key="1">
    <citation type="submission" date="2019-01" db="EMBL/GenBank/DDBJ databases">
        <title>Lujinxingia litoralis gen. nov., sp. nov. and Lujinxingia sediminis gen. nov., sp. nov., new members in the order Bradymonadales, isolated from coastal sediment.</title>
        <authorList>
            <person name="Li C.-M."/>
        </authorList>
    </citation>
    <scope>NUCLEOTIDE SEQUENCE [LARGE SCALE GENOMIC DNA]</scope>
    <source>
        <strain evidence="2 3">SEH01</strain>
    </source>
</reference>